<dbReference type="OrthoDB" id="9802944at2"/>
<protein>
    <submittedName>
        <fullName evidence="5">MerR family transcriptional regulator</fullName>
    </submittedName>
</protein>
<geneLocation type="plasmid" evidence="6">
    <name>pMaq22A_1p DNA</name>
</geneLocation>
<dbReference type="Gene3D" id="1.10.1660.10">
    <property type="match status" value="1"/>
</dbReference>
<reference evidence="6" key="2">
    <citation type="submission" date="2015-01" db="EMBL/GenBank/DDBJ databases">
        <title>Complete genome sequence of Methylobacterium aquaticum strain 22A.</title>
        <authorList>
            <person name="Tani A."/>
            <person name="Ogura Y."/>
            <person name="Hayashi T."/>
        </authorList>
    </citation>
    <scope>NUCLEOTIDE SEQUENCE [LARGE SCALE GENOMIC DNA]</scope>
    <source>
        <strain evidence="6">MA-22A</strain>
        <plasmid evidence="6">Plasmid pMaq22A_1p DNA</plasmid>
    </source>
</reference>
<dbReference type="InterPro" id="IPR047057">
    <property type="entry name" value="MerR_fam"/>
</dbReference>
<dbReference type="PROSITE" id="PS50937">
    <property type="entry name" value="HTH_MERR_2"/>
    <property type="match status" value="1"/>
</dbReference>
<dbReference type="EMBL" id="AP014705">
    <property type="protein sequence ID" value="BAQ49403.1"/>
    <property type="molecule type" value="Genomic_DNA"/>
</dbReference>
<proteinExistence type="predicted"/>
<dbReference type="InterPro" id="IPR015358">
    <property type="entry name" value="Tscrpt_reg_MerR_DNA-bd"/>
</dbReference>
<dbReference type="PRINTS" id="PR00040">
    <property type="entry name" value="HTHMERR"/>
</dbReference>
<evidence type="ECO:0000256" key="3">
    <source>
        <dbReference type="ARBA" id="ARBA00023163"/>
    </source>
</evidence>
<dbReference type="KEGG" id="maqu:Maq22A_1p35920"/>
<feature type="domain" description="HTH merR-type" evidence="4">
    <location>
        <begin position="1"/>
        <end position="71"/>
    </location>
</feature>
<keyword evidence="5" id="KW-0614">Plasmid</keyword>
<keyword evidence="3" id="KW-0804">Transcription</keyword>
<dbReference type="GO" id="GO:0003677">
    <property type="term" value="F:DNA binding"/>
    <property type="evidence" value="ECO:0007669"/>
    <property type="project" value="UniProtKB-KW"/>
</dbReference>
<dbReference type="RefSeq" id="WP_060850460.1">
    <property type="nucleotide sequence ID" value="NZ_AP014705.1"/>
</dbReference>
<gene>
    <name evidence="5" type="primary">soxR</name>
    <name evidence="5" type="ORF">Maq22A_1p35920</name>
</gene>
<sequence>MDFPIGELSRRAGVLVPTVRYYEQVGLLPPAPRTDGGRRRYGQADVERLAFIRHARELGFGIEAIRELLALVAQPDRPCAEVDGIARRHLVGVERRIARLTALKAELSRMIGECGHGRVGECRVIEVLSDHGLCVDDRH</sequence>
<evidence type="ECO:0000313" key="6">
    <source>
        <dbReference type="Proteomes" id="UP000061432"/>
    </source>
</evidence>
<dbReference type="Proteomes" id="UP000061432">
    <property type="component" value="Plasmid pMaq22A_1p"/>
</dbReference>
<keyword evidence="1" id="KW-0805">Transcription regulation</keyword>
<evidence type="ECO:0000313" key="5">
    <source>
        <dbReference type="EMBL" id="BAQ49403.1"/>
    </source>
</evidence>
<reference evidence="5 6" key="1">
    <citation type="journal article" date="2015" name="Genome Announc.">
        <title>Complete Genome Sequence of Methylobacterium aquaticum Strain 22A, Isolated from Racomitrium japonicum Moss.</title>
        <authorList>
            <person name="Tani A."/>
            <person name="Ogura Y."/>
            <person name="Hayashi T."/>
            <person name="Kimbara K."/>
        </authorList>
    </citation>
    <scope>NUCLEOTIDE SEQUENCE [LARGE SCALE GENOMIC DNA]</scope>
    <source>
        <strain evidence="5 6">MA-22A</strain>
        <plasmid evidence="6">Plasmid pMaq22A_1p DNA</plasmid>
    </source>
</reference>
<dbReference type="InterPro" id="IPR009061">
    <property type="entry name" value="DNA-bd_dom_put_sf"/>
</dbReference>
<evidence type="ECO:0000259" key="4">
    <source>
        <dbReference type="PROSITE" id="PS50937"/>
    </source>
</evidence>
<dbReference type="PATRIC" id="fig|270351.10.peg.6474"/>
<dbReference type="PANTHER" id="PTHR30204">
    <property type="entry name" value="REDOX-CYCLING DRUG-SENSING TRANSCRIPTIONAL ACTIVATOR SOXR"/>
    <property type="match status" value="1"/>
</dbReference>
<evidence type="ECO:0000256" key="2">
    <source>
        <dbReference type="ARBA" id="ARBA00023125"/>
    </source>
</evidence>
<dbReference type="SMART" id="SM00422">
    <property type="entry name" value="HTH_MERR"/>
    <property type="match status" value="1"/>
</dbReference>
<dbReference type="Pfam" id="PF09278">
    <property type="entry name" value="MerR-DNA-bind"/>
    <property type="match status" value="1"/>
</dbReference>
<dbReference type="Pfam" id="PF00376">
    <property type="entry name" value="MerR"/>
    <property type="match status" value="1"/>
</dbReference>
<dbReference type="AlphaFoldDB" id="A0A0C6FLZ8"/>
<name>A0A0C6FLZ8_9HYPH</name>
<organism evidence="5 6">
    <name type="scientific">Methylobacterium aquaticum</name>
    <dbReference type="NCBI Taxonomy" id="270351"/>
    <lineage>
        <taxon>Bacteria</taxon>
        <taxon>Pseudomonadati</taxon>
        <taxon>Pseudomonadota</taxon>
        <taxon>Alphaproteobacteria</taxon>
        <taxon>Hyphomicrobiales</taxon>
        <taxon>Methylobacteriaceae</taxon>
        <taxon>Methylobacterium</taxon>
    </lineage>
</organism>
<dbReference type="SUPFAM" id="SSF46955">
    <property type="entry name" value="Putative DNA-binding domain"/>
    <property type="match status" value="1"/>
</dbReference>
<accession>A0A0C6FLZ8</accession>
<dbReference type="PANTHER" id="PTHR30204:SF92">
    <property type="entry name" value="HTH-TYPE TRANSCRIPTIONAL REGULATOR ZNTR"/>
    <property type="match status" value="1"/>
</dbReference>
<evidence type="ECO:0000256" key="1">
    <source>
        <dbReference type="ARBA" id="ARBA00023015"/>
    </source>
</evidence>
<dbReference type="InterPro" id="IPR000551">
    <property type="entry name" value="MerR-type_HTH_dom"/>
</dbReference>
<dbReference type="GO" id="GO:0003700">
    <property type="term" value="F:DNA-binding transcription factor activity"/>
    <property type="evidence" value="ECO:0007669"/>
    <property type="project" value="InterPro"/>
</dbReference>
<keyword evidence="2" id="KW-0238">DNA-binding</keyword>
<dbReference type="CDD" id="cd04785">
    <property type="entry name" value="HTH_CadR-PbrR-like"/>
    <property type="match status" value="1"/>
</dbReference>